<protein>
    <recommendedName>
        <fullName evidence="7">Lipopolysaccharide assembly protein A domain-containing protein</fullName>
    </recommendedName>
</protein>
<sequence length="115" mass="12940">MITLIVTVILGLGFAYFATQNTSSISIFFGRYSIPNAPLYLVTLVPLLIGILVAFLIYITRDLSARLTEGEMQDELKRLKTENSELTKEVHKLELENTKLKASNGDEFDENSIQQ</sequence>
<keyword evidence="5" id="KW-0175">Coiled coil</keyword>
<organism evidence="8 9">
    <name type="scientific">Candidatus Woesebacteria bacterium RIFCSPHIGHO2_01_FULL_40_22</name>
    <dbReference type="NCBI Taxonomy" id="1802499"/>
    <lineage>
        <taxon>Bacteria</taxon>
        <taxon>Candidatus Woeseibacteriota</taxon>
    </lineage>
</organism>
<accession>A0A1F7YIU9</accession>
<evidence type="ECO:0000313" key="8">
    <source>
        <dbReference type="EMBL" id="OGM27197.1"/>
    </source>
</evidence>
<gene>
    <name evidence="8" type="ORF">A2628_04135</name>
</gene>
<comment type="caution">
    <text evidence="8">The sequence shown here is derived from an EMBL/GenBank/DDBJ whole genome shotgun (WGS) entry which is preliminary data.</text>
</comment>
<dbReference type="AlphaFoldDB" id="A0A1F7YIU9"/>
<evidence type="ECO:0000256" key="2">
    <source>
        <dbReference type="ARBA" id="ARBA00022692"/>
    </source>
</evidence>
<proteinExistence type="predicted"/>
<evidence type="ECO:0000256" key="1">
    <source>
        <dbReference type="ARBA" id="ARBA00022475"/>
    </source>
</evidence>
<dbReference type="InterPro" id="IPR010445">
    <property type="entry name" value="LapA_dom"/>
</dbReference>
<evidence type="ECO:0000256" key="6">
    <source>
        <dbReference type="SAM" id="Phobius"/>
    </source>
</evidence>
<evidence type="ECO:0000256" key="5">
    <source>
        <dbReference type="SAM" id="Coils"/>
    </source>
</evidence>
<evidence type="ECO:0000256" key="4">
    <source>
        <dbReference type="ARBA" id="ARBA00023136"/>
    </source>
</evidence>
<keyword evidence="2 6" id="KW-0812">Transmembrane</keyword>
<dbReference type="EMBL" id="MGGL01000005">
    <property type="protein sequence ID" value="OGM27197.1"/>
    <property type="molecule type" value="Genomic_DNA"/>
</dbReference>
<evidence type="ECO:0000256" key="3">
    <source>
        <dbReference type="ARBA" id="ARBA00022989"/>
    </source>
</evidence>
<keyword evidence="4 6" id="KW-0472">Membrane</keyword>
<evidence type="ECO:0000259" key="7">
    <source>
        <dbReference type="Pfam" id="PF06305"/>
    </source>
</evidence>
<feature type="coiled-coil region" evidence="5">
    <location>
        <begin position="69"/>
        <end position="103"/>
    </location>
</feature>
<dbReference type="GO" id="GO:0005886">
    <property type="term" value="C:plasma membrane"/>
    <property type="evidence" value="ECO:0007669"/>
    <property type="project" value="InterPro"/>
</dbReference>
<feature type="transmembrane region" description="Helical" evidence="6">
    <location>
        <begin position="39"/>
        <end position="59"/>
    </location>
</feature>
<dbReference type="Pfam" id="PF06305">
    <property type="entry name" value="LapA_dom"/>
    <property type="match status" value="1"/>
</dbReference>
<evidence type="ECO:0000313" key="9">
    <source>
        <dbReference type="Proteomes" id="UP000179221"/>
    </source>
</evidence>
<feature type="domain" description="Lipopolysaccharide assembly protein A" evidence="7">
    <location>
        <begin position="20"/>
        <end position="83"/>
    </location>
</feature>
<name>A0A1F7YIU9_9BACT</name>
<keyword evidence="3 6" id="KW-1133">Transmembrane helix</keyword>
<keyword evidence="1" id="KW-1003">Cell membrane</keyword>
<dbReference type="Proteomes" id="UP000179221">
    <property type="component" value="Unassembled WGS sequence"/>
</dbReference>
<reference evidence="8 9" key="1">
    <citation type="journal article" date="2016" name="Nat. Commun.">
        <title>Thousands of microbial genomes shed light on interconnected biogeochemical processes in an aquifer system.</title>
        <authorList>
            <person name="Anantharaman K."/>
            <person name="Brown C.T."/>
            <person name="Hug L.A."/>
            <person name="Sharon I."/>
            <person name="Castelle C.J."/>
            <person name="Probst A.J."/>
            <person name="Thomas B.C."/>
            <person name="Singh A."/>
            <person name="Wilkins M.J."/>
            <person name="Karaoz U."/>
            <person name="Brodie E.L."/>
            <person name="Williams K.H."/>
            <person name="Hubbard S.S."/>
            <person name="Banfield J.F."/>
        </authorList>
    </citation>
    <scope>NUCLEOTIDE SEQUENCE [LARGE SCALE GENOMIC DNA]</scope>
</reference>